<gene>
    <name evidence="2" type="ORF">A361_04115</name>
</gene>
<dbReference type="AlphaFoldDB" id="A0A169FF97"/>
<feature type="transmembrane region" description="Helical" evidence="1">
    <location>
        <begin position="831"/>
        <end position="850"/>
    </location>
</feature>
<feature type="transmembrane region" description="Helical" evidence="1">
    <location>
        <begin position="521"/>
        <end position="543"/>
    </location>
</feature>
<dbReference type="PRINTS" id="PR00702">
    <property type="entry name" value="ACRIFLAVINRP"/>
</dbReference>
<feature type="transmembrane region" description="Helical" evidence="1">
    <location>
        <begin position="928"/>
        <end position="948"/>
    </location>
</feature>
<keyword evidence="1" id="KW-0812">Transmembrane</keyword>
<feature type="transmembrane region" description="Helical" evidence="1">
    <location>
        <begin position="382"/>
        <end position="406"/>
    </location>
</feature>
<dbReference type="Gene3D" id="3.30.70.1440">
    <property type="entry name" value="Multidrug efflux transporter AcrB pore domain"/>
    <property type="match status" value="1"/>
</dbReference>
<dbReference type="EMBL" id="CP015506">
    <property type="protein sequence ID" value="AND38335.1"/>
    <property type="molecule type" value="Genomic_DNA"/>
</dbReference>
<protein>
    <recommendedName>
        <fullName evidence="4">Acriflavin resistance protein</fullName>
    </recommendedName>
</protein>
<feature type="transmembrane region" description="Helical" evidence="1">
    <location>
        <begin position="356"/>
        <end position="376"/>
    </location>
</feature>
<sequence length="1015" mass="113279">MGWLKLLLERKLIVGFSLLLLVILSFVFIDKLENQFYPEINYDTATISAYADNMPALDVEEQITFAIEEKIEGLEGIKSYESISSEGLSTIEVSFQENSGDEAYDQLKEAMSEIQRDLPKVSELETTRSTTAQFYEMFMDLHGGKLSSMTAFAENTLKPRLEALPEVLKVRIVGQNETRVQIKLDHEQMKRYNLDFNVVEKVLTQQNTNVSLGKSDDNGSLPTLRWDTRLKTVEEIEDIIIPAGRGIVYLDNIAEVTLEESRNSQELWRDGNANYVWVSIGRTNDVTQAEMTEAVRAELDKIKGEGQAEDFIIEETIVQSDFVKDSIGSLQTNVIFGGVLVVVVLLLLLRNFGATAIIGMSIPVTVLLTFLLMALFDLSVNLISILALGIALGMIVDSSIVILESIYKKKELGLDDRTATLQGTKEVFTPVLASTMTTMTVFLPIGLISGEIGEFAKILSIVIVFSQITSVIISFTLIPVLSEKLLKVKKKEKKEKENKLFTKYNQYIDWISKNAKRKLGVMFLFILVAASSLLLTFAVPVTLVPDFYNRQAEFYVGLEQNTTPEERERVAQGISDFLTDTPDVEGYNVRKLDRNRMYIYVKMTPEEQATKSQDEINQSIHENLKRMSDEYPVTSSGSVTYPIQISIKGLEFNQIQSITENVITELSKIDGVQGLTSTLENSQEEKIVRVNRSNLLGDGLSPADIKEELELLSVNKQLGSITTEGNELPVYLSFGTDLEDPAVLEDVTITTINGDEPLSKYVSYESVSSPYEIKHQNGERTIQVVGDIEGRDMGAVSNEIEKVVSQFQLSPGYSIELGGGIQQQQESSNEMYLVLALALLLVFAIMSIQFNSLIHPIVVMFVIPMTLTGVLIGLFITQTELNLLSAMGMLILIGIVVNNGILLIDRIKQLRLKDMPRYESIKTACKERIRPILITFITTVFGAIPLAITTGHAGQYQKPMAIALIFGLSFSVFVTLMFVPVVYVLFEDAVNKIKKTISKKSHSVSEDIEDEKTSI</sequence>
<dbReference type="GO" id="GO:0005886">
    <property type="term" value="C:plasma membrane"/>
    <property type="evidence" value="ECO:0007669"/>
    <property type="project" value="TreeGrafter"/>
</dbReference>
<dbReference type="GO" id="GO:0042910">
    <property type="term" value="F:xenobiotic transmembrane transporter activity"/>
    <property type="evidence" value="ECO:0007669"/>
    <property type="project" value="TreeGrafter"/>
</dbReference>
<feature type="transmembrane region" description="Helical" evidence="1">
    <location>
        <begin position="960"/>
        <end position="986"/>
    </location>
</feature>
<dbReference type="eggNOG" id="COG0841">
    <property type="taxonomic scope" value="Bacteria"/>
</dbReference>
<dbReference type="Proteomes" id="UP000077856">
    <property type="component" value="Chromosome"/>
</dbReference>
<dbReference type="Gene3D" id="3.30.70.1430">
    <property type="entry name" value="Multidrug efflux transporter AcrB pore domain"/>
    <property type="match status" value="2"/>
</dbReference>
<dbReference type="SUPFAM" id="SSF82866">
    <property type="entry name" value="Multidrug efflux transporter AcrB transmembrane domain"/>
    <property type="match status" value="2"/>
</dbReference>
<feature type="transmembrane region" description="Helical" evidence="1">
    <location>
        <begin position="857"/>
        <end position="877"/>
    </location>
</feature>
<organism evidence="2 3">
    <name type="scientific">Cytobacillus oceanisediminis 2691</name>
    <dbReference type="NCBI Taxonomy" id="1196031"/>
    <lineage>
        <taxon>Bacteria</taxon>
        <taxon>Bacillati</taxon>
        <taxon>Bacillota</taxon>
        <taxon>Bacilli</taxon>
        <taxon>Bacillales</taxon>
        <taxon>Bacillaceae</taxon>
        <taxon>Cytobacillus</taxon>
    </lineage>
</organism>
<keyword evidence="1" id="KW-0472">Membrane</keyword>
<dbReference type="PANTHER" id="PTHR32063:SF0">
    <property type="entry name" value="SWARMING MOTILITY PROTEIN SWRC"/>
    <property type="match status" value="1"/>
</dbReference>
<keyword evidence="1" id="KW-1133">Transmembrane helix</keyword>
<dbReference type="Gene3D" id="1.20.1640.10">
    <property type="entry name" value="Multidrug efflux transporter AcrB transmembrane domain"/>
    <property type="match status" value="2"/>
</dbReference>
<name>A0A169FF97_9BACI</name>
<evidence type="ECO:0000313" key="2">
    <source>
        <dbReference type="EMBL" id="AND38335.1"/>
    </source>
</evidence>
<dbReference type="STRING" id="1196031.A361_04115"/>
<dbReference type="SUPFAM" id="SSF82693">
    <property type="entry name" value="Multidrug efflux transporter AcrB pore domain, PN1, PN2, PC1 and PC2 subdomains"/>
    <property type="match status" value="1"/>
</dbReference>
<dbReference type="InterPro" id="IPR027463">
    <property type="entry name" value="AcrB_DN_DC_subdom"/>
</dbReference>
<dbReference type="Pfam" id="PF00873">
    <property type="entry name" value="ACR_tran"/>
    <property type="match status" value="1"/>
</dbReference>
<feature type="transmembrane region" description="Helical" evidence="1">
    <location>
        <begin position="330"/>
        <end position="349"/>
    </location>
</feature>
<feature type="transmembrane region" description="Helical" evidence="1">
    <location>
        <begin position="427"/>
        <end position="449"/>
    </location>
</feature>
<feature type="transmembrane region" description="Helical" evidence="1">
    <location>
        <begin position="12"/>
        <end position="29"/>
    </location>
</feature>
<feature type="transmembrane region" description="Helical" evidence="1">
    <location>
        <begin position="455"/>
        <end position="481"/>
    </location>
</feature>
<dbReference type="PANTHER" id="PTHR32063">
    <property type="match status" value="1"/>
</dbReference>
<dbReference type="InterPro" id="IPR001036">
    <property type="entry name" value="Acrflvin-R"/>
</dbReference>
<evidence type="ECO:0008006" key="4">
    <source>
        <dbReference type="Google" id="ProtNLM"/>
    </source>
</evidence>
<dbReference type="Gene3D" id="3.30.70.1320">
    <property type="entry name" value="Multidrug efflux transporter AcrB pore domain like"/>
    <property type="match status" value="1"/>
</dbReference>
<dbReference type="KEGG" id="bon:A361_04115"/>
<evidence type="ECO:0000313" key="3">
    <source>
        <dbReference type="Proteomes" id="UP000077856"/>
    </source>
</evidence>
<accession>A0A169FF97</accession>
<dbReference type="RefSeq" id="WP_019379461.1">
    <property type="nucleotide sequence ID" value="NZ_CP015506.1"/>
</dbReference>
<feature type="transmembrane region" description="Helical" evidence="1">
    <location>
        <begin position="883"/>
        <end position="907"/>
    </location>
</feature>
<proteinExistence type="predicted"/>
<dbReference type="Gene3D" id="3.30.2090.10">
    <property type="entry name" value="Multidrug efflux transporter AcrB TolC docking domain, DN and DC subdomains"/>
    <property type="match status" value="2"/>
</dbReference>
<reference evidence="2 3" key="1">
    <citation type="submission" date="2016-04" db="EMBL/GenBank/DDBJ databases">
        <title>Complete genome sequence of Bacillus oceanisediminis strain 2691.</title>
        <authorList>
            <person name="Jeong H."/>
            <person name="Kim H.J."/>
            <person name="Lee D.-W."/>
        </authorList>
    </citation>
    <scope>NUCLEOTIDE SEQUENCE [LARGE SCALE GENOMIC DNA]</scope>
    <source>
        <strain evidence="2 3">2691</strain>
    </source>
</reference>
<dbReference type="SUPFAM" id="SSF82714">
    <property type="entry name" value="Multidrug efflux transporter AcrB TolC docking domain, DN and DC subdomains"/>
    <property type="match status" value="1"/>
</dbReference>
<evidence type="ECO:0000256" key="1">
    <source>
        <dbReference type="SAM" id="Phobius"/>
    </source>
</evidence>